<dbReference type="Proteomes" id="UP001489004">
    <property type="component" value="Unassembled WGS sequence"/>
</dbReference>
<proteinExistence type="predicted"/>
<evidence type="ECO:0000313" key="2">
    <source>
        <dbReference type="Proteomes" id="UP001489004"/>
    </source>
</evidence>
<evidence type="ECO:0000313" key="1">
    <source>
        <dbReference type="EMBL" id="KAK9824532.1"/>
    </source>
</evidence>
<dbReference type="AlphaFoldDB" id="A0AAW1QSV4"/>
<accession>A0AAW1QSV4</accession>
<keyword evidence="2" id="KW-1185">Reference proteome</keyword>
<protein>
    <submittedName>
        <fullName evidence="1">Uncharacterized protein</fullName>
    </submittedName>
</protein>
<name>A0AAW1QSV4_9CHLO</name>
<organism evidence="1 2">
    <name type="scientific">[Myrmecia] bisecta</name>
    <dbReference type="NCBI Taxonomy" id="41462"/>
    <lineage>
        <taxon>Eukaryota</taxon>
        <taxon>Viridiplantae</taxon>
        <taxon>Chlorophyta</taxon>
        <taxon>core chlorophytes</taxon>
        <taxon>Trebouxiophyceae</taxon>
        <taxon>Trebouxiales</taxon>
        <taxon>Trebouxiaceae</taxon>
        <taxon>Myrmecia</taxon>
    </lineage>
</organism>
<dbReference type="EMBL" id="JALJOR010000002">
    <property type="protein sequence ID" value="KAK9824532.1"/>
    <property type="molecule type" value="Genomic_DNA"/>
</dbReference>
<sequence>MGRPITQACAFKDCDSHQSEENPEAGCTFNMQSLFGRRLQCCTELWACCPEHKKAAVNKILQDLPFHNQSQKHEQ</sequence>
<comment type="caution">
    <text evidence="1">The sequence shown here is derived from an EMBL/GenBank/DDBJ whole genome shotgun (WGS) entry which is preliminary data.</text>
</comment>
<gene>
    <name evidence="1" type="ORF">WJX72_011136</name>
</gene>
<reference evidence="1 2" key="1">
    <citation type="journal article" date="2024" name="Nat. Commun.">
        <title>Phylogenomics reveals the evolutionary origins of lichenization in chlorophyte algae.</title>
        <authorList>
            <person name="Puginier C."/>
            <person name="Libourel C."/>
            <person name="Otte J."/>
            <person name="Skaloud P."/>
            <person name="Haon M."/>
            <person name="Grisel S."/>
            <person name="Petersen M."/>
            <person name="Berrin J.G."/>
            <person name="Delaux P.M."/>
            <person name="Dal Grande F."/>
            <person name="Keller J."/>
        </authorList>
    </citation>
    <scope>NUCLEOTIDE SEQUENCE [LARGE SCALE GENOMIC DNA]</scope>
    <source>
        <strain evidence="1 2">SAG 2043</strain>
    </source>
</reference>